<keyword evidence="7" id="KW-0347">Helicase</keyword>
<dbReference type="InterPro" id="IPR011545">
    <property type="entry name" value="DEAD/DEAH_box_helicase_dom"/>
</dbReference>
<dbReference type="Gene3D" id="3.30.160.380">
    <property type="entry name" value="Dicer dimerisation domain"/>
    <property type="match status" value="1"/>
</dbReference>
<dbReference type="PROSITE" id="PS50142">
    <property type="entry name" value="RNASE_3_2"/>
    <property type="match status" value="2"/>
</dbReference>
<keyword evidence="6" id="KW-0378">Hydrolase</keyword>
<feature type="domain" description="Helicase ATP-binding" evidence="12">
    <location>
        <begin position="1"/>
        <end position="208"/>
    </location>
</feature>
<dbReference type="FunFam" id="1.10.1520.10:FF:000004">
    <property type="entry name" value="Endoribonuclease dicer-like 1"/>
    <property type="match status" value="1"/>
</dbReference>
<dbReference type="eggNOG" id="KOG0701">
    <property type="taxonomic scope" value="Eukaryota"/>
</dbReference>
<dbReference type="PANTHER" id="PTHR14950:SF37">
    <property type="entry name" value="ENDORIBONUCLEASE DICER"/>
    <property type="match status" value="1"/>
</dbReference>
<organism evidence="14 15">
    <name type="scientific">Echinococcus multilocularis</name>
    <name type="common">Fox tapeworm</name>
    <dbReference type="NCBI Taxonomy" id="6211"/>
    <lineage>
        <taxon>Eukaryota</taxon>
        <taxon>Metazoa</taxon>
        <taxon>Spiralia</taxon>
        <taxon>Lophotrochozoa</taxon>
        <taxon>Platyhelminthes</taxon>
        <taxon>Cestoda</taxon>
        <taxon>Eucestoda</taxon>
        <taxon>Cyclophyllidea</taxon>
        <taxon>Taeniidae</taxon>
        <taxon>Echinococcus</taxon>
    </lineage>
</organism>
<dbReference type="Proteomes" id="UP000017246">
    <property type="component" value="Unassembled WGS sequence"/>
</dbReference>
<feature type="domain" description="RNase III" evidence="11">
    <location>
        <begin position="1671"/>
        <end position="1823"/>
    </location>
</feature>
<protein>
    <submittedName>
        <fullName evidence="14">Ribonuclease III</fullName>
    </submittedName>
</protein>
<keyword evidence="9" id="KW-0460">Magnesium</keyword>
<gene>
    <name evidence="14" type="ORF">EmuJ_000181800</name>
</gene>
<comment type="cofactor">
    <cofactor evidence="1">
        <name>Mn(2+)</name>
        <dbReference type="ChEBI" id="CHEBI:29035"/>
    </cofactor>
</comment>
<dbReference type="OrthoDB" id="6267905at2759"/>
<dbReference type="PANTHER" id="PTHR14950">
    <property type="entry name" value="DICER-RELATED"/>
    <property type="match status" value="1"/>
</dbReference>
<dbReference type="EMBL" id="LN902846">
    <property type="protein sequence ID" value="CDI97999.1"/>
    <property type="molecule type" value="Genomic_DNA"/>
</dbReference>
<evidence type="ECO:0000256" key="5">
    <source>
        <dbReference type="ARBA" id="ARBA00022741"/>
    </source>
</evidence>
<dbReference type="SUPFAM" id="SSF52540">
    <property type="entry name" value="P-loop containing nucleoside triphosphate hydrolases"/>
    <property type="match status" value="1"/>
</dbReference>
<dbReference type="SMART" id="SM00490">
    <property type="entry name" value="HELICc"/>
    <property type="match status" value="1"/>
</dbReference>
<dbReference type="InterPro" id="IPR005034">
    <property type="entry name" value="Dicer_dimerisation"/>
</dbReference>
<evidence type="ECO:0000256" key="7">
    <source>
        <dbReference type="ARBA" id="ARBA00022806"/>
    </source>
</evidence>
<reference evidence="14" key="1">
    <citation type="journal article" date="2013" name="Nature">
        <title>The genomes of four tapeworm species reveal adaptations to parasitism.</title>
        <authorList>
            <person name="Tsai I.J."/>
            <person name="Zarowiecki M."/>
            <person name="Holroyd N."/>
            <person name="Garciarrubio A."/>
            <person name="Sanchez-Flores A."/>
            <person name="Brooks K.L."/>
            <person name="Tracey A."/>
            <person name="Bobes R.J."/>
            <person name="Fragoso G."/>
            <person name="Sciutto E."/>
            <person name="Aslett M."/>
            <person name="Beasley H."/>
            <person name="Bennett H.M."/>
            <person name="Cai J."/>
            <person name="Camicia F."/>
            <person name="Clark R."/>
            <person name="Cucher M."/>
            <person name="De Silva N."/>
            <person name="Day T.A."/>
            <person name="Deplazes P."/>
            <person name="Estrada K."/>
            <person name="Fernandez C."/>
            <person name="Holland P.W."/>
            <person name="Hou J."/>
            <person name="Hu S."/>
            <person name="Huckvale T."/>
            <person name="Hung S.S."/>
            <person name="Kamenetzky L."/>
            <person name="Keane J.A."/>
            <person name="Kiss F."/>
            <person name="Koziol U."/>
            <person name="Lambert O."/>
            <person name="Liu K."/>
            <person name="Luo X."/>
            <person name="Luo Y."/>
            <person name="Macchiaroli N."/>
            <person name="Nichol S."/>
            <person name="Paps J."/>
            <person name="Parkinson J."/>
            <person name="Pouchkina-Stantcheva N."/>
            <person name="Riddiford N."/>
            <person name="Rosenzvit M."/>
            <person name="Salinas G."/>
            <person name="Wasmuth J.D."/>
            <person name="Zamanian M."/>
            <person name="Zheng Y."/>
            <person name="Cai X."/>
            <person name="Soberon X."/>
            <person name="Olson P.D."/>
            <person name="Laclette J.P."/>
            <person name="Brehm K."/>
            <person name="Berriman M."/>
            <person name="Garciarrubio A."/>
            <person name="Bobes R.J."/>
            <person name="Fragoso G."/>
            <person name="Sanchez-Flores A."/>
            <person name="Estrada K."/>
            <person name="Cevallos M.A."/>
            <person name="Morett E."/>
            <person name="Gonzalez V."/>
            <person name="Portillo T."/>
            <person name="Ochoa-Leyva A."/>
            <person name="Jose M.V."/>
            <person name="Sciutto E."/>
            <person name="Landa A."/>
            <person name="Jimenez L."/>
            <person name="Valdes V."/>
            <person name="Carrero J.C."/>
            <person name="Larralde C."/>
            <person name="Morales-Montor J."/>
            <person name="Limon-Lason J."/>
            <person name="Soberon X."/>
            <person name="Laclette J.P."/>
        </authorList>
    </citation>
    <scope>NUCLEOTIDE SEQUENCE [LARGE SCALE GENOMIC DNA]</scope>
</reference>
<dbReference type="PROSITE" id="PS51192">
    <property type="entry name" value="HELICASE_ATP_BIND_1"/>
    <property type="match status" value="1"/>
</dbReference>
<dbReference type="Pfam" id="PF00636">
    <property type="entry name" value="Ribonuclease_3"/>
    <property type="match status" value="2"/>
</dbReference>
<evidence type="ECO:0000256" key="10">
    <source>
        <dbReference type="ARBA" id="ARBA00022884"/>
    </source>
</evidence>
<dbReference type="GO" id="GO:0005524">
    <property type="term" value="F:ATP binding"/>
    <property type="evidence" value="ECO:0007669"/>
    <property type="project" value="UniProtKB-KW"/>
</dbReference>
<dbReference type="InterPro" id="IPR000999">
    <property type="entry name" value="RNase_III_dom"/>
</dbReference>
<dbReference type="Gene3D" id="3.40.50.300">
    <property type="entry name" value="P-loop containing nucleotide triphosphate hydrolases"/>
    <property type="match status" value="3"/>
</dbReference>
<keyword evidence="5" id="KW-0547">Nucleotide-binding</keyword>
<dbReference type="Pfam" id="PF03368">
    <property type="entry name" value="Dicer_dimer"/>
    <property type="match status" value="1"/>
</dbReference>
<evidence type="ECO:0000256" key="6">
    <source>
        <dbReference type="ARBA" id="ARBA00022801"/>
    </source>
</evidence>
<dbReference type="GO" id="GO:0031047">
    <property type="term" value="P:regulatory ncRNA-mediated gene silencing"/>
    <property type="evidence" value="ECO:0007669"/>
    <property type="project" value="UniProtKB-ARBA"/>
</dbReference>
<dbReference type="SUPFAM" id="SSF69065">
    <property type="entry name" value="RNase III domain-like"/>
    <property type="match status" value="2"/>
</dbReference>
<evidence type="ECO:0000313" key="14">
    <source>
        <dbReference type="EMBL" id="CDI97999.1"/>
    </source>
</evidence>
<sequence>MVNVARNESIIVKLSTGLGKSFIAAMVIKDHLPETYCPVTEVHLVYQMAEFLRSQLPVSSNEIGIFHGQVAPSVWIDSWTKASFWPLLSPFLRIFDKNESFDGFQGIWQAQLEKHRVLVATAGVLRDVLHHRKLSLRDVCLIIFDECHHADPNSKSDYTDICQHLHAFPPGRWLPDYSRGPKVLGLSASLVNNLKRGESMETKVRLLEQLMRARVVTSTDSSIDAAMGRRHLEIKHGCGDTRLALNDPYYNFSQVLLRGVEKVKQLHSGVVREDYIDLESLLDENKKIKKEAFLSVMELHEFNSAKIKRILLQCVRVMEEFGVYCAAHACEQFERVLKGLLLLSSPKVITNPQCVNIIQTCLASMAEALETYRQIRQTLIAKLTQPLASNPTDPAWGEWIVAHFPMSSKAVSLLRLLLHYHRVVGKNNETLSALLLVKERIAAASVAHLITELSAMAPLYADLKASYCVSANPTNPVASLSTNEQLSVLDGFRTNAFNVLVATNVVEEGLDVRSCSVVIKADELTNFRSFIQSQGRARAKTSYFVLLTDDVSKCQANVDSFFRMSKVIASVSVACLLFRPISNAVKPLKMIDDFLECRCIDSMPDEEEEVGSAITDITRQSNLAYMPYGIDGPRITITSASSVLMRYTSLLKTDTSYPLQILYSVHKEFGGYRVQMLMPPPSPLQDIIKGPLASTRKLAVQLARLEACKLLHNAVIRGFGSSSKLETDGVFTFEAAPKNVGKVIASAARLQGLLGADLLPINFRQLVELSKHKASSTGTEQEQIEGLISRMSNLDLGNPSKDGETEPPSIMSQAHLLMMPMEEDINTDSAVSSDHLDVQLSSSDSDNVQNGDVDSGIGLGVDCEPLPPGIVYCGDPPMVEQSFTSTRTVDPVVDGGARLHLFDNYITDDELPVKKKKKPASRPLNIARFYPIHKLSSLSAPYQQPIEANRPVHLYTWQMPLPEHVAYLIKVDAAYFRHTDQTIGLLFSKPISKSDFVCRVPLYMQSGMMRVRLRRRATVTLTEDQVELALRTHQILSQLSVDINKPVNFDLNFSNNQFSFFSTPFSTVSSFSSTPVVSSCVSTSISPFNTDFAIDPFSELRVDPLNAQICGILLIVRLSDMVFDEKASQALVRWAEERDFHVSQRQQKTAMPPPRNQSLLQSGICSHYGVQLSTIPTAQWSGLLVRPIDLPPEDPGSYAVLGPNSSGLCASSPVPDYMAQHLPEELRQRGATSYLDYAKFKHGTRLRLVQETRGLDPSTPLVTATRISRHRNAANVTSGVGVSGKEVIKEERIAQLCIVHPLNTWLWLTLCLTPTVLHQVYRSLSIGELANHLREILYSDNHAQSAHPPLPTPLDLPAGEFLMPDRHSVHPTCIPSIRKFLVQDRDGSSRFKGPVVVFSLDSETSLDRAVEDRCTSKAPAEVPYMVGLYEAFTSVNAFEAANLERLELLGDSFLKFAASLLLFATSPAHTDEGQLTYARIAHISNANLHRISMKFGLFRYFCSCVFKPEAQYLPPYYAIADPVRACQRHDMRMFVKLYDKSIADSMESLLGLCLLNLEAPRVGRLLNLFKLSNEPNPLSALVRAESVGREAYPSWVPLLLSPKHRVIDPTFAVEDDSLMAKRKAEVEPMLLASIPLLPKSSATGETAAAPEAVKSTPKEISEMMEERRLGLQPLEDIIGYRFRRIRILLQAITHPSSRLAFIWGCYQRLEFLGDAILDFVVTQRIYKDHPNMDPGELTDLRICLVSNINLAVVAVRSGIYKFLEYLDPNLWSFINSFSDAVSKGVCNVWKLEHDFNERNEMLSYKVLGDMFEAIIGAVFVDSGGVTSVVTGVIYHLLGREFEAYGKDLPMDPVRMMHELYPDLEISVVECLPMNNASGNSEKAKAEANGQRRQRVRVSANYKGRRLSGEGFNLRTAKLKIAQQLGIGFA</sequence>
<evidence type="ECO:0000256" key="8">
    <source>
        <dbReference type="ARBA" id="ARBA00022840"/>
    </source>
</evidence>
<feature type="domain" description="Helicase C-terminal" evidence="13">
    <location>
        <begin position="416"/>
        <end position="611"/>
    </location>
</feature>
<dbReference type="PROSITE" id="PS51194">
    <property type="entry name" value="HELICASE_CTER"/>
    <property type="match status" value="1"/>
</dbReference>
<dbReference type="SMART" id="SM00487">
    <property type="entry name" value="DEXDc"/>
    <property type="match status" value="1"/>
</dbReference>
<evidence type="ECO:0000256" key="4">
    <source>
        <dbReference type="ARBA" id="ARBA00022737"/>
    </source>
</evidence>
<dbReference type="GO" id="GO:0046872">
    <property type="term" value="F:metal ion binding"/>
    <property type="evidence" value="ECO:0007669"/>
    <property type="project" value="UniProtKB-KW"/>
</dbReference>
<dbReference type="InterPro" id="IPR027417">
    <property type="entry name" value="P-loop_NTPase"/>
</dbReference>
<dbReference type="SMART" id="SM00535">
    <property type="entry name" value="RIBOc"/>
    <property type="match status" value="2"/>
</dbReference>
<dbReference type="Pfam" id="PF00270">
    <property type="entry name" value="DEAD"/>
    <property type="match status" value="1"/>
</dbReference>
<dbReference type="InterPro" id="IPR001650">
    <property type="entry name" value="Helicase_C-like"/>
</dbReference>
<dbReference type="PROSITE" id="PS00517">
    <property type="entry name" value="RNASE_3_1"/>
    <property type="match status" value="1"/>
</dbReference>
<keyword evidence="3" id="KW-0479">Metal-binding</keyword>
<evidence type="ECO:0000256" key="3">
    <source>
        <dbReference type="ARBA" id="ARBA00022723"/>
    </source>
</evidence>
<keyword evidence="10" id="KW-0694">RNA-binding</keyword>
<keyword evidence="15" id="KW-1185">Reference proteome</keyword>
<comment type="cofactor">
    <cofactor evidence="2">
        <name>Mg(2+)</name>
        <dbReference type="ChEBI" id="CHEBI:18420"/>
    </cofactor>
</comment>
<evidence type="ECO:0000259" key="11">
    <source>
        <dbReference type="PROSITE" id="PS50142"/>
    </source>
</evidence>
<dbReference type="GO" id="GO:0004386">
    <property type="term" value="F:helicase activity"/>
    <property type="evidence" value="ECO:0007669"/>
    <property type="project" value="UniProtKB-KW"/>
</dbReference>
<dbReference type="STRING" id="6211.A0A087W0J7"/>
<dbReference type="Pfam" id="PF00271">
    <property type="entry name" value="Helicase_C"/>
    <property type="match status" value="1"/>
</dbReference>
<dbReference type="GO" id="GO:0003723">
    <property type="term" value="F:RNA binding"/>
    <property type="evidence" value="ECO:0007669"/>
    <property type="project" value="UniProtKB-KW"/>
</dbReference>
<reference evidence="14" key="2">
    <citation type="submission" date="2015-11" db="EMBL/GenBank/DDBJ databases">
        <authorList>
            <person name="Zhang Y."/>
            <person name="Guo Z."/>
        </authorList>
    </citation>
    <scope>NUCLEOTIDE SEQUENCE</scope>
</reference>
<evidence type="ECO:0000256" key="1">
    <source>
        <dbReference type="ARBA" id="ARBA00001936"/>
    </source>
</evidence>
<dbReference type="InterPro" id="IPR014001">
    <property type="entry name" value="Helicase_ATP-bd"/>
</dbReference>
<dbReference type="InterPro" id="IPR038248">
    <property type="entry name" value="Dicer_dimer_sf"/>
</dbReference>
<evidence type="ECO:0000256" key="9">
    <source>
        <dbReference type="ARBA" id="ARBA00022842"/>
    </source>
</evidence>
<proteinExistence type="predicted"/>
<evidence type="ECO:0000313" key="15">
    <source>
        <dbReference type="Proteomes" id="UP000017246"/>
    </source>
</evidence>
<dbReference type="InterPro" id="IPR036389">
    <property type="entry name" value="RNase_III_sf"/>
</dbReference>
<dbReference type="GO" id="GO:0006396">
    <property type="term" value="P:RNA processing"/>
    <property type="evidence" value="ECO:0007669"/>
    <property type="project" value="InterPro"/>
</dbReference>
<dbReference type="Gene3D" id="1.10.1520.10">
    <property type="entry name" value="Ribonuclease III domain"/>
    <property type="match status" value="2"/>
</dbReference>
<evidence type="ECO:0000256" key="2">
    <source>
        <dbReference type="ARBA" id="ARBA00001946"/>
    </source>
</evidence>
<dbReference type="OMA" id="YHVNRMC"/>
<evidence type="ECO:0000259" key="12">
    <source>
        <dbReference type="PROSITE" id="PS51192"/>
    </source>
</evidence>
<evidence type="ECO:0000259" key="13">
    <source>
        <dbReference type="PROSITE" id="PS51194"/>
    </source>
</evidence>
<keyword evidence="4" id="KW-0677">Repeat</keyword>
<dbReference type="CDD" id="cd00593">
    <property type="entry name" value="RIBOc"/>
    <property type="match status" value="2"/>
</dbReference>
<dbReference type="GO" id="GO:0004525">
    <property type="term" value="F:ribonuclease III activity"/>
    <property type="evidence" value="ECO:0007669"/>
    <property type="project" value="InterPro"/>
</dbReference>
<accession>A0A087W0J7</accession>
<keyword evidence="8" id="KW-0067">ATP-binding</keyword>
<name>A0A087W0J7_ECHMU</name>
<feature type="domain" description="RNase III" evidence="11">
    <location>
        <begin position="1428"/>
        <end position="1558"/>
    </location>
</feature>